<proteinExistence type="predicted"/>
<name>A0A0R2CBB2_9LACO</name>
<dbReference type="SUPFAM" id="SSF89360">
    <property type="entry name" value="HesB-like domain"/>
    <property type="match status" value="1"/>
</dbReference>
<dbReference type="Proteomes" id="UP000051576">
    <property type="component" value="Unassembled WGS sequence"/>
</dbReference>
<dbReference type="AlphaFoldDB" id="A0A0R2CBB2"/>
<dbReference type="Gene3D" id="2.60.300.12">
    <property type="entry name" value="HesB-like domain"/>
    <property type="match status" value="1"/>
</dbReference>
<evidence type="ECO:0000313" key="2">
    <source>
        <dbReference type="EMBL" id="KRM89102.1"/>
    </source>
</evidence>
<dbReference type="PATRIC" id="fig|1133569.4.peg.280"/>
<gene>
    <name evidence="2" type="ORF">FD21_GL000262</name>
</gene>
<evidence type="ECO:0000313" key="3">
    <source>
        <dbReference type="Proteomes" id="UP000051576"/>
    </source>
</evidence>
<dbReference type="InterPro" id="IPR035903">
    <property type="entry name" value="HesB-like_dom_sf"/>
</dbReference>
<comment type="caution">
    <text evidence="2">The sequence shown here is derived from an EMBL/GenBank/DDBJ whole genome shotgun (WGS) entry which is preliminary data.</text>
</comment>
<organism evidence="2 3">
    <name type="scientific">Liquorilactobacillus vini DSM 20605</name>
    <dbReference type="NCBI Taxonomy" id="1133569"/>
    <lineage>
        <taxon>Bacteria</taxon>
        <taxon>Bacillati</taxon>
        <taxon>Bacillota</taxon>
        <taxon>Bacilli</taxon>
        <taxon>Lactobacillales</taxon>
        <taxon>Lactobacillaceae</taxon>
        <taxon>Liquorilactobacillus</taxon>
    </lineage>
</organism>
<dbReference type="Pfam" id="PF01521">
    <property type="entry name" value="Fe-S_biosyn"/>
    <property type="match status" value="1"/>
</dbReference>
<dbReference type="STRING" id="1133569.FD21_GL000262"/>
<dbReference type="RefSeq" id="WP_010580880.1">
    <property type="nucleotide sequence ID" value="NZ_AHYZ01000130.1"/>
</dbReference>
<sequence>MYLTVTPAAQAKIKAQLDPTKQQHLLLDFDDGVGQFSRVGTCALTSGFRVLIAEDGLDLHDYNLPLSANFMTFLIKDYSRTYLDEKMKLDVNSKNQQLKLTGDKAGTITSAVLLETAAIV</sequence>
<accession>A0A0R2CBB2</accession>
<dbReference type="InterPro" id="IPR000361">
    <property type="entry name" value="ATAP_core_dom"/>
</dbReference>
<dbReference type="EMBL" id="AYYX01000012">
    <property type="protein sequence ID" value="KRM89102.1"/>
    <property type="molecule type" value="Genomic_DNA"/>
</dbReference>
<dbReference type="eggNOG" id="COG4918">
    <property type="taxonomic scope" value="Bacteria"/>
</dbReference>
<dbReference type="OrthoDB" id="2361502at2"/>
<reference evidence="2 3" key="1">
    <citation type="journal article" date="2015" name="Genome Announc.">
        <title>Expanding the biotechnology potential of lactobacilli through comparative genomics of 213 strains and associated genera.</title>
        <authorList>
            <person name="Sun Z."/>
            <person name="Harris H.M."/>
            <person name="McCann A."/>
            <person name="Guo C."/>
            <person name="Argimon S."/>
            <person name="Zhang W."/>
            <person name="Yang X."/>
            <person name="Jeffery I.B."/>
            <person name="Cooney J.C."/>
            <person name="Kagawa T.F."/>
            <person name="Liu W."/>
            <person name="Song Y."/>
            <person name="Salvetti E."/>
            <person name="Wrobel A."/>
            <person name="Rasinkangas P."/>
            <person name="Parkhill J."/>
            <person name="Rea M.C."/>
            <person name="O'Sullivan O."/>
            <person name="Ritari J."/>
            <person name="Douillard F.P."/>
            <person name="Paul Ross R."/>
            <person name="Yang R."/>
            <person name="Briner A.E."/>
            <person name="Felis G.E."/>
            <person name="de Vos W.M."/>
            <person name="Barrangou R."/>
            <person name="Klaenhammer T.R."/>
            <person name="Caufield P.W."/>
            <person name="Cui Y."/>
            <person name="Zhang H."/>
            <person name="O'Toole P.W."/>
        </authorList>
    </citation>
    <scope>NUCLEOTIDE SEQUENCE [LARGE SCALE GENOMIC DNA]</scope>
    <source>
        <strain evidence="2 3">DSM 20605</strain>
    </source>
</reference>
<feature type="domain" description="Core" evidence="1">
    <location>
        <begin position="1"/>
        <end position="112"/>
    </location>
</feature>
<protein>
    <recommendedName>
        <fullName evidence="1">Core domain-containing protein</fullName>
    </recommendedName>
</protein>
<keyword evidence="3" id="KW-1185">Reference proteome</keyword>
<evidence type="ECO:0000259" key="1">
    <source>
        <dbReference type="Pfam" id="PF01521"/>
    </source>
</evidence>